<dbReference type="Pfam" id="PF00989">
    <property type="entry name" value="PAS"/>
    <property type="match status" value="1"/>
</dbReference>
<evidence type="ECO:0000256" key="2">
    <source>
        <dbReference type="ARBA" id="ARBA00012438"/>
    </source>
</evidence>
<dbReference type="EMBL" id="QEXV01000003">
    <property type="protein sequence ID" value="PWE17764.1"/>
    <property type="molecule type" value="Genomic_DNA"/>
</dbReference>
<dbReference type="SUPFAM" id="SSF55874">
    <property type="entry name" value="ATPase domain of HSP90 chaperone/DNA topoisomerase II/histidine kinase"/>
    <property type="match status" value="1"/>
</dbReference>
<keyword evidence="6" id="KW-0067">ATP-binding</keyword>
<evidence type="ECO:0000256" key="1">
    <source>
        <dbReference type="ARBA" id="ARBA00000085"/>
    </source>
</evidence>
<dbReference type="PANTHER" id="PTHR44936:SF10">
    <property type="entry name" value="SENSOR PROTEIN RSTB"/>
    <property type="match status" value="1"/>
</dbReference>
<dbReference type="PROSITE" id="PS50109">
    <property type="entry name" value="HIS_KIN"/>
    <property type="match status" value="1"/>
</dbReference>
<dbReference type="InterPro" id="IPR035965">
    <property type="entry name" value="PAS-like_dom_sf"/>
</dbReference>
<dbReference type="SMART" id="SM00387">
    <property type="entry name" value="HATPase_c"/>
    <property type="match status" value="1"/>
</dbReference>
<dbReference type="InterPro" id="IPR005467">
    <property type="entry name" value="His_kinase_dom"/>
</dbReference>
<dbReference type="Proteomes" id="UP000245168">
    <property type="component" value="Unassembled WGS sequence"/>
</dbReference>
<proteinExistence type="predicted"/>
<protein>
    <recommendedName>
        <fullName evidence="2">histidine kinase</fullName>
        <ecNumber evidence="2">2.7.13.3</ecNumber>
    </recommendedName>
</protein>
<dbReference type="SMART" id="SM00091">
    <property type="entry name" value="PAS"/>
    <property type="match status" value="1"/>
</dbReference>
<dbReference type="NCBIfam" id="TIGR00229">
    <property type="entry name" value="sensory_box"/>
    <property type="match status" value="1"/>
</dbReference>
<dbReference type="SUPFAM" id="SSF55785">
    <property type="entry name" value="PYP-like sensor domain (PAS domain)"/>
    <property type="match status" value="1"/>
</dbReference>
<evidence type="ECO:0000313" key="10">
    <source>
        <dbReference type="Proteomes" id="UP000245168"/>
    </source>
</evidence>
<evidence type="ECO:0000256" key="4">
    <source>
        <dbReference type="ARBA" id="ARBA00022741"/>
    </source>
</evidence>
<keyword evidence="10" id="KW-1185">Reference proteome</keyword>
<feature type="domain" description="Histidine kinase" evidence="7">
    <location>
        <begin position="129"/>
        <end position="332"/>
    </location>
</feature>
<evidence type="ECO:0000259" key="8">
    <source>
        <dbReference type="PROSITE" id="PS50112"/>
    </source>
</evidence>
<keyword evidence="4" id="KW-0547">Nucleotide-binding</keyword>
<accession>A0A2U2BUX5</accession>
<dbReference type="InterPro" id="IPR000014">
    <property type="entry name" value="PAS"/>
</dbReference>
<dbReference type="InterPro" id="IPR036890">
    <property type="entry name" value="HATPase_C_sf"/>
</dbReference>
<reference evidence="10" key="1">
    <citation type="submission" date="2018-05" db="EMBL/GenBank/DDBJ databases">
        <authorList>
            <person name="Liu B.-T."/>
        </authorList>
    </citation>
    <scope>NUCLEOTIDE SEQUENCE [LARGE SCALE GENOMIC DNA]</scope>
    <source>
        <strain evidence="10">WD6-1</strain>
    </source>
</reference>
<dbReference type="GO" id="GO:0000155">
    <property type="term" value="F:phosphorelay sensor kinase activity"/>
    <property type="evidence" value="ECO:0007669"/>
    <property type="project" value="InterPro"/>
</dbReference>
<dbReference type="CDD" id="cd00075">
    <property type="entry name" value="HATPase"/>
    <property type="match status" value="1"/>
</dbReference>
<dbReference type="InterPro" id="IPR013767">
    <property type="entry name" value="PAS_fold"/>
</dbReference>
<name>A0A2U2BUX5_9PROT</name>
<keyword evidence="3" id="KW-0808">Transferase</keyword>
<evidence type="ECO:0000256" key="6">
    <source>
        <dbReference type="ARBA" id="ARBA00022840"/>
    </source>
</evidence>
<sequence>MRDIQIEFRRLVDEMYDASLLVDVASRTIVYGNAAAEALLGYPVDELAQMSPADIHPHEIPRVEAFLDAVMASGNWTSDALSCRARSGQRIPADVRATRIRFDDRDFVFLVIRDLRTEQLARLGASVRAVAHDLRNTLATAQLLTERLAEADDARVRRSADVLARSIGRAVAMCTDAVMTGRSGERTLDRMRFLLVDLVEELEATVKPSSPDAPGVRGEAAETVALDADYDQLYRLFLNLARNAFAAGASSVVIQPDQDRSTADMIAITVCDDGPGLPADAEATLFEEKSWRSDASGLGLSIAREIALAHGGELRLVENGPEGACFELRLPR</sequence>
<dbReference type="EC" id="2.7.13.3" evidence="2"/>
<dbReference type="Pfam" id="PF02518">
    <property type="entry name" value="HATPase_c"/>
    <property type="match status" value="1"/>
</dbReference>
<comment type="catalytic activity">
    <reaction evidence="1">
        <text>ATP + protein L-histidine = ADP + protein N-phospho-L-histidine.</text>
        <dbReference type="EC" id="2.7.13.3"/>
    </reaction>
</comment>
<dbReference type="InterPro" id="IPR003594">
    <property type="entry name" value="HATPase_dom"/>
</dbReference>
<evidence type="ECO:0000256" key="3">
    <source>
        <dbReference type="ARBA" id="ARBA00022679"/>
    </source>
</evidence>
<organism evidence="9 10">
    <name type="scientific">Marinicauda salina</name>
    <dbReference type="NCBI Taxonomy" id="2135793"/>
    <lineage>
        <taxon>Bacteria</taxon>
        <taxon>Pseudomonadati</taxon>
        <taxon>Pseudomonadota</taxon>
        <taxon>Alphaproteobacteria</taxon>
        <taxon>Maricaulales</taxon>
        <taxon>Maricaulaceae</taxon>
        <taxon>Marinicauda</taxon>
    </lineage>
</organism>
<dbReference type="PANTHER" id="PTHR44936">
    <property type="entry name" value="SENSOR PROTEIN CREC"/>
    <property type="match status" value="1"/>
</dbReference>
<dbReference type="PROSITE" id="PS50112">
    <property type="entry name" value="PAS"/>
    <property type="match status" value="1"/>
</dbReference>
<evidence type="ECO:0000259" key="7">
    <source>
        <dbReference type="PROSITE" id="PS50109"/>
    </source>
</evidence>
<dbReference type="RefSeq" id="WP_109252995.1">
    <property type="nucleotide sequence ID" value="NZ_QEXV01000003.1"/>
</dbReference>
<dbReference type="PRINTS" id="PR00344">
    <property type="entry name" value="BCTRLSENSOR"/>
</dbReference>
<dbReference type="AlphaFoldDB" id="A0A2U2BUX5"/>
<dbReference type="Gene3D" id="3.30.450.20">
    <property type="entry name" value="PAS domain"/>
    <property type="match status" value="1"/>
</dbReference>
<comment type="caution">
    <text evidence="9">The sequence shown here is derived from an EMBL/GenBank/DDBJ whole genome shotgun (WGS) entry which is preliminary data.</text>
</comment>
<gene>
    <name evidence="9" type="ORF">DDZ18_08910</name>
</gene>
<dbReference type="InterPro" id="IPR036097">
    <property type="entry name" value="HisK_dim/P_sf"/>
</dbReference>
<dbReference type="GO" id="GO:0005524">
    <property type="term" value="F:ATP binding"/>
    <property type="evidence" value="ECO:0007669"/>
    <property type="project" value="UniProtKB-KW"/>
</dbReference>
<dbReference type="InterPro" id="IPR050980">
    <property type="entry name" value="2C_sensor_his_kinase"/>
</dbReference>
<feature type="domain" description="PAS" evidence="8">
    <location>
        <begin position="4"/>
        <end position="74"/>
    </location>
</feature>
<dbReference type="CDD" id="cd00130">
    <property type="entry name" value="PAS"/>
    <property type="match status" value="1"/>
</dbReference>
<dbReference type="Gene3D" id="3.30.565.10">
    <property type="entry name" value="Histidine kinase-like ATPase, C-terminal domain"/>
    <property type="match status" value="1"/>
</dbReference>
<dbReference type="OrthoDB" id="9784218at2"/>
<dbReference type="SUPFAM" id="SSF47384">
    <property type="entry name" value="Homodimeric domain of signal transducing histidine kinase"/>
    <property type="match status" value="1"/>
</dbReference>
<keyword evidence="5 9" id="KW-0418">Kinase</keyword>
<evidence type="ECO:0000256" key="5">
    <source>
        <dbReference type="ARBA" id="ARBA00022777"/>
    </source>
</evidence>
<evidence type="ECO:0000313" key="9">
    <source>
        <dbReference type="EMBL" id="PWE17764.1"/>
    </source>
</evidence>
<dbReference type="InterPro" id="IPR004358">
    <property type="entry name" value="Sig_transdc_His_kin-like_C"/>
</dbReference>